<feature type="domain" description="Creatinase N-terminal" evidence="2">
    <location>
        <begin position="12"/>
        <end position="137"/>
    </location>
</feature>
<dbReference type="HOGENOM" id="CLU_017266_10_0_9"/>
<dbReference type="Proteomes" id="UP000001661">
    <property type="component" value="Chromosome"/>
</dbReference>
<dbReference type="OrthoDB" id="9806388at2"/>
<evidence type="ECO:0000313" key="3">
    <source>
        <dbReference type="EMBL" id="ADL13738.1"/>
    </source>
</evidence>
<evidence type="ECO:0000259" key="2">
    <source>
        <dbReference type="Pfam" id="PF01321"/>
    </source>
</evidence>
<dbReference type="InterPro" id="IPR000587">
    <property type="entry name" value="Creatinase_N"/>
</dbReference>
<keyword evidence="4" id="KW-1185">Reference proteome</keyword>
<organism evidence="3 4">
    <name type="scientific">Acetohalobium arabaticum (strain ATCC 49924 / DSM 5501 / Z-7288)</name>
    <dbReference type="NCBI Taxonomy" id="574087"/>
    <lineage>
        <taxon>Bacteria</taxon>
        <taxon>Bacillati</taxon>
        <taxon>Bacillota</taxon>
        <taxon>Clostridia</taxon>
        <taxon>Halanaerobiales</taxon>
        <taxon>Halobacteroidaceae</taxon>
        <taxon>Acetohalobium</taxon>
    </lineage>
</organism>
<accession>D9QU17</accession>
<dbReference type="SUPFAM" id="SSF55920">
    <property type="entry name" value="Creatinase/aminopeptidase"/>
    <property type="match status" value="1"/>
</dbReference>
<dbReference type="InterPro" id="IPR036005">
    <property type="entry name" value="Creatinase/aminopeptidase-like"/>
</dbReference>
<dbReference type="InterPro" id="IPR000994">
    <property type="entry name" value="Pept_M24"/>
</dbReference>
<dbReference type="Pfam" id="PF01321">
    <property type="entry name" value="Creatinase_N"/>
    <property type="match status" value="1"/>
</dbReference>
<protein>
    <submittedName>
        <fullName evidence="3">Peptidase M24</fullName>
    </submittedName>
</protein>
<dbReference type="Pfam" id="PF00557">
    <property type="entry name" value="Peptidase_M24"/>
    <property type="match status" value="1"/>
</dbReference>
<dbReference type="Gene3D" id="3.40.350.10">
    <property type="entry name" value="Creatinase/prolidase N-terminal domain"/>
    <property type="match status" value="1"/>
</dbReference>
<evidence type="ECO:0000313" key="4">
    <source>
        <dbReference type="Proteomes" id="UP000001661"/>
    </source>
</evidence>
<dbReference type="PANTHER" id="PTHR46112:SF2">
    <property type="entry name" value="XAA-PRO AMINOPEPTIDASE P-RELATED"/>
    <property type="match status" value="1"/>
</dbReference>
<dbReference type="InterPro" id="IPR050659">
    <property type="entry name" value="Peptidase_M24B"/>
</dbReference>
<dbReference type="EMBL" id="CP002105">
    <property type="protein sequence ID" value="ADL13738.1"/>
    <property type="molecule type" value="Genomic_DNA"/>
</dbReference>
<evidence type="ECO:0000259" key="1">
    <source>
        <dbReference type="Pfam" id="PF00557"/>
    </source>
</evidence>
<dbReference type="STRING" id="574087.Acear_2252"/>
<dbReference type="PANTHER" id="PTHR46112">
    <property type="entry name" value="AMINOPEPTIDASE"/>
    <property type="match status" value="1"/>
</dbReference>
<proteinExistence type="predicted"/>
<dbReference type="AlphaFoldDB" id="D9QU17"/>
<dbReference type="SUPFAM" id="SSF53092">
    <property type="entry name" value="Creatinase/prolidase N-terminal domain"/>
    <property type="match status" value="1"/>
</dbReference>
<dbReference type="Gene3D" id="3.90.230.10">
    <property type="entry name" value="Creatinase/methionine aminopeptidase superfamily"/>
    <property type="match status" value="1"/>
</dbReference>
<sequence>MNNISKEELNSRISELQQKLKKQNIDSAVIIQNADLFYFTGTVQAEYLYIPDSGEAVLLVRRGNKRAEKETALEKIVEFKRSAEIPEIIKKEDLDSPDELGLELDILPYKTANKLQQIFAADKITNITTLIRQVRMVKSDSEIQLIKRAANKLKAVPQLTKEHLTADMNELELSAIIEQDLRQKGHTGFVRMRGLNNELPLGVCTAGKKSTAEVQVDSICAGAGVHPSAGVGASKSRLKDSEPIILDYVATHQGYIADQTRMAVLGKPSAYLQKTYDKMVQLQTELSKYLTPDYSWQEIYEEGKRLAEELEVTDYYLGYGDNKEKFVGHGVGVELNEFPFLATGLDFKLKPGMTIALEPKLVVPDIGAIGIENTYLVTENQPKKLTTASEELIKV</sequence>
<reference evidence="3 4" key="1">
    <citation type="journal article" date="2010" name="Stand. Genomic Sci.">
        <title>Complete genome sequence of Acetohalobium arabaticum type strain (Z-7288).</title>
        <authorList>
            <person name="Sikorski J."/>
            <person name="Lapidus A."/>
            <person name="Chertkov O."/>
            <person name="Lucas S."/>
            <person name="Copeland A."/>
            <person name="Glavina Del Rio T."/>
            <person name="Nolan M."/>
            <person name="Tice H."/>
            <person name="Cheng J.F."/>
            <person name="Han C."/>
            <person name="Brambilla E."/>
            <person name="Pitluck S."/>
            <person name="Liolios K."/>
            <person name="Ivanova N."/>
            <person name="Mavromatis K."/>
            <person name="Mikhailova N."/>
            <person name="Pati A."/>
            <person name="Bruce D."/>
            <person name="Detter C."/>
            <person name="Tapia R."/>
            <person name="Goodwin L."/>
            <person name="Chen A."/>
            <person name="Palaniappan K."/>
            <person name="Land M."/>
            <person name="Hauser L."/>
            <person name="Chang Y.J."/>
            <person name="Jeffries C.D."/>
            <person name="Rohde M."/>
            <person name="Goker M."/>
            <person name="Spring S."/>
            <person name="Woyke T."/>
            <person name="Bristow J."/>
            <person name="Eisen J.A."/>
            <person name="Markowitz V."/>
            <person name="Hugenholtz P."/>
            <person name="Kyrpides N.C."/>
            <person name="Klenk H.P."/>
        </authorList>
    </citation>
    <scope>NUCLEOTIDE SEQUENCE [LARGE SCALE GENOMIC DNA]</scope>
    <source>
        <strain evidence="4">ATCC 49924 / DSM 5501 / Z-7288</strain>
    </source>
</reference>
<dbReference type="eggNOG" id="COG0006">
    <property type="taxonomic scope" value="Bacteria"/>
</dbReference>
<dbReference type="InterPro" id="IPR029149">
    <property type="entry name" value="Creatin/AminoP/Spt16_N"/>
</dbReference>
<gene>
    <name evidence="3" type="ordered locus">Acear_2252</name>
</gene>
<dbReference type="KEGG" id="aar:Acear_2252"/>
<feature type="domain" description="Peptidase M24" evidence="1">
    <location>
        <begin position="145"/>
        <end position="379"/>
    </location>
</feature>
<dbReference type="CDD" id="cd01066">
    <property type="entry name" value="APP_MetAP"/>
    <property type="match status" value="1"/>
</dbReference>
<name>D9QU17_ACEAZ</name>
<dbReference type="RefSeq" id="WP_013279179.1">
    <property type="nucleotide sequence ID" value="NC_014378.1"/>
</dbReference>